<evidence type="ECO:0000313" key="4">
    <source>
        <dbReference type="Proteomes" id="UP000279562"/>
    </source>
</evidence>
<accession>A0A2R3MT35</accession>
<dbReference type="Proteomes" id="UP000279562">
    <property type="component" value="Unassembled WGS sequence"/>
</dbReference>
<dbReference type="RefSeq" id="WP_106069688.1">
    <property type="nucleotide sequence ID" value="NZ_CAACYH010000004.1"/>
</dbReference>
<reference evidence="1 4" key="1">
    <citation type="submission" date="2018-11" db="EMBL/GenBank/DDBJ databases">
        <title>Genomes From Bacteria Associated with the Canine Oral Cavity: a Test Case for Automated Genome-Based Taxonomic Assignment.</title>
        <authorList>
            <person name="Coil D.A."/>
            <person name="Jospin G."/>
            <person name="Darling A.E."/>
            <person name="Wallis C."/>
            <person name="Davis I.J."/>
            <person name="Harris S."/>
            <person name="Eisen J.A."/>
            <person name="Holcombe L.J."/>
            <person name="O'Flynn C."/>
        </authorList>
    </citation>
    <scope>NUCLEOTIDE SEQUENCE [LARGE SCALE GENOMIC DNA]</scope>
    <source>
        <strain evidence="1 4">OH1047_COT-310</strain>
    </source>
</reference>
<name>A0A2R3MT35_9BACE</name>
<dbReference type="EMBL" id="RQYF01000013">
    <property type="protein sequence ID" value="RRD92216.1"/>
    <property type="molecule type" value="Genomic_DNA"/>
</dbReference>
<dbReference type="AlphaFoldDB" id="A0A2R3MT35"/>
<evidence type="ECO:0000313" key="5">
    <source>
        <dbReference type="Proteomes" id="UP000295600"/>
    </source>
</evidence>
<evidence type="ECO:0000313" key="2">
    <source>
        <dbReference type="EMBL" id="TCO96400.1"/>
    </source>
</evidence>
<reference evidence="3 6" key="2">
    <citation type="submission" date="2019-02" db="EMBL/GenBank/DDBJ databases">
        <authorList>
            <consortium name="Pathogen Informatics"/>
        </authorList>
    </citation>
    <scope>NUCLEOTIDE SEQUENCE [LARGE SCALE GENOMIC DNA]</scope>
    <source>
        <strain evidence="3 6">3012STDY7078512</strain>
    </source>
</reference>
<proteinExistence type="predicted"/>
<dbReference type="OrthoDB" id="1040603at2"/>
<gene>
    <name evidence="1" type="ORF">EII33_04885</name>
    <name evidence="2" type="ORF">EV202_101171</name>
    <name evidence="3" type="ORF">NCTC7812_00917</name>
</gene>
<dbReference type="Proteomes" id="UP000295600">
    <property type="component" value="Unassembled WGS sequence"/>
</dbReference>
<organism evidence="2 5">
    <name type="scientific">Prevotella heparinolytica</name>
    <dbReference type="NCBI Taxonomy" id="28113"/>
    <lineage>
        <taxon>Bacteria</taxon>
        <taxon>Pseudomonadati</taxon>
        <taxon>Bacteroidota</taxon>
        <taxon>Bacteroidia</taxon>
        <taxon>Bacteroidales</taxon>
        <taxon>Bacteroidaceae</taxon>
        <taxon>Bacteroides</taxon>
    </lineage>
</organism>
<dbReference type="GeneID" id="94548761"/>
<evidence type="ECO:0000313" key="1">
    <source>
        <dbReference type="EMBL" id="RRD92216.1"/>
    </source>
</evidence>
<reference evidence="2 5" key="3">
    <citation type="submission" date="2019-03" db="EMBL/GenBank/DDBJ databases">
        <title>Genomic Encyclopedia of Type Strains, Phase IV (KMG-IV): sequencing the most valuable type-strain genomes for metagenomic binning, comparative biology and taxonomic classification.</title>
        <authorList>
            <person name="Goeker M."/>
        </authorList>
    </citation>
    <scope>NUCLEOTIDE SEQUENCE [LARGE SCALE GENOMIC DNA]</scope>
    <source>
        <strain evidence="2 5">DSM 23917</strain>
    </source>
</reference>
<evidence type="ECO:0000313" key="6">
    <source>
        <dbReference type="Proteomes" id="UP000396835"/>
    </source>
</evidence>
<protein>
    <submittedName>
        <fullName evidence="2">Uncharacterized protein</fullName>
    </submittedName>
</protein>
<evidence type="ECO:0000313" key="3">
    <source>
        <dbReference type="EMBL" id="VFB13393.1"/>
    </source>
</evidence>
<sequence>MFIKFMKSVFFKPVTLLMAIAMLTMSFTLPNGTVVLKAGTIVPMELMSTITSAGARSGQIVDFRVPNDIKVDGKTVIEAGSIAQGQVVRAKKNNLLGMQGELEIAVRSVKAVDGTTIYLTAGNLNDEGNNQMALSIILTFCCLFGFLIKGGNAEIPAGTQVNAMVGSNVEIDA</sequence>
<dbReference type="EMBL" id="CAACYH010000004">
    <property type="protein sequence ID" value="VFB13393.1"/>
    <property type="molecule type" value="Genomic_DNA"/>
</dbReference>
<dbReference type="EMBL" id="SLXB01000001">
    <property type="protein sequence ID" value="TCO96400.1"/>
    <property type="molecule type" value="Genomic_DNA"/>
</dbReference>
<dbReference type="KEGG" id="bhf:C3V43_10030"/>
<keyword evidence="4" id="KW-1185">Reference proteome</keyword>
<dbReference type="Proteomes" id="UP000396835">
    <property type="component" value="Unassembled WGS sequence"/>
</dbReference>